<dbReference type="PANTHER" id="PTHR45427:SF1">
    <property type="entry name" value="MUCIN-15"/>
    <property type="match status" value="1"/>
</dbReference>
<keyword evidence="2" id="KW-0812">Transmembrane</keyword>
<evidence type="ECO:0000256" key="1">
    <source>
        <dbReference type="SAM" id="MobiDB-lite"/>
    </source>
</evidence>
<proteinExistence type="predicted"/>
<organism evidence="3 4">
    <name type="scientific">Zapornia atra</name>
    <name type="common">Henderson crake</name>
    <dbReference type="NCBI Taxonomy" id="2585822"/>
    <lineage>
        <taxon>Eukaryota</taxon>
        <taxon>Metazoa</taxon>
        <taxon>Chordata</taxon>
        <taxon>Craniata</taxon>
        <taxon>Vertebrata</taxon>
        <taxon>Euteleostomi</taxon>
        <taxon>Archelosauria</taxon>
        <taxon>Archosauria</taxon>
        <taxon>Dinosauria</taxon>
        <taxon>Saurischia</taxon>
        <taxon>Theropoda</taxon>
        <taxon>Coelurosauria</taxon>
        <taxon>Aves</taxon>
        <taxon>Neognathae</taxon>
        <taxon>Neoaves</taxon>
        <taxon>Gruiformes</taxon>
        <taxon>Rallidae</taxon>
        <taxon>Zapornia</taxon>
    </lineage>
</organism>
<dbReference type="EMBL" id="VZTU01030067">
    <property type="protein sequence ID" value="NXT84181.1"/>
    <property type="molecule type" value="Genomic_DNA"/>
</dbReference>
<feature type="compositionally biased region" description="Polar residues" evidence="1">
    <location>
        <begin position="151"/>
        <end position="181"/>
    </location>
</feature>
<dbReference type="PANTHER" id="PTHR45427">
    <property type="entry name" value="MUCIN-15"/>
    <property type="match status" value="1"/>
</dbReference>
<protein>
    <submittedName>
        <fullName evidence="3">MUC15 protein</fullName>
    </submittedName>
</protein>
<keyword evidence="2" id="KW-1133">Transmembrane helix</keyword>
<feature type="region of interest" description="Disordered" evidence="1">
    <location>
        <begin position="100"/>
        <end position="119"/>
    </location>
</feature>
<comment type="caution">
    <text evidence="3">The sequence shown here is derived from an EMBL/GenBank/DDBJ whole genome shotgun (WGS) entry which is preliminary data.</text>
</comment>
<dbReference type="Proteomes" id="UP000557426">
    <property type="component" value="Unassembled WGS sequence"/>
</dbReference>
<feature type="region of interest" description="Disordered" evidence="1">
    <location>
        <begin position="257"/>
        <end position="290"/>
    </location>
</feature>
<name>A0A7L3FVG7_9GRUI</name>
<reference evidence="3 4" key="1">
    <citation type="submission" date="2019-09" db="EMBL/GenBank/DDBJ databases">
        <title>Bird 10,000 Genomes (B10K) Project - Family phase.</title>
        <authorList>
            <person name="Zhang G."/>
        </authorList>
    </citation>
    <scope>NUCLEOTIDE SEQUENCE [LARGE SCALE GENOMIC DNA]</scope>
    <source>
        <strain evidence="3">B10K-DU-011-47</strain>
        <tissue evidence="3">Mixed tissue sample</tissue>
    </source>
</reference>
<feature type="non-terminal residue" evidence="3">
    <location>
        <position position="290"/>
    </location>
</feature>
<keyword evidence="4" id="KW-1185">Reference proteome</keyword>
<evidence type="ECO:0000256" key="2">
    <source>
        <dbReference type="SAM" id="Phobius"/>
    </source>
</evidence>
<sequence>VQPSSQRFVLPVTTARNTSTISHAAPTVNAKANVTKRIEMSSQPNSTTLKSTDGTTLSPNVTMLSKDAINNSVTIFNRSQMSSVTLSTTSDFSGMTKSAAATSTSMETPSNSPHTYSTLLPPVLHSDNITVNSTTLFPTGITLTSSKVKQDSLTPNLNPISQTTELNPNFSNPSTASSNPKDSSEDKTNERGVIVAVTVGAVLGSVLIGLIGYFICSKKKSESFSHRQLYDDTTNHSVLHLDNSLGPYNTSFGCMSDDKSSAADRGEEDNAGCPSDGIPMADMTLSHPSP</sequence>
<dbReference type="Pfam" id="PF15672">
    <property type="entry name" value="Mucin15"/>
    <property type="match status" value="1"/>
</dbReference>
<evidence type="ECO:0000313" key="3">
    <source>
        <dbReference type="EMBL" id="NXT84181.1"/>
    </source>
</evidence>
<feature type="non-terminal residue" evidence="3">
    <location>
        <position position="1"/>
    </location>
</feature>
<feature type="region of interest" description="Disordered" evidence="1">
    <location>
        <begin position="151"/>
        <end position="188"/>
    </location>
</feature>
<dbReference type="AlphaFoldDB" id="A0A7L3FVG7"/>
<dbReference type="InterPro" id="IPR031371">
    <property type="entry name" value="Mucin-15"/>
</dbReference>
<accession>A0A7L3FVG7</accession>
<keyword evidence="2" id="KW-0472">Membrane</keyword>
<evidence type="ECO:0000313" key="4">
    <source>
        <dbReference type="Proteomes" id="UP000557426"/>
    </source>
</evidence>
<feature type="transmembrane region" description="Helical" evidence="2">
    <location>
        <begin position="193"/>
        <end position="216"/>
    </location>
</feature>
<gene>
    <name evidence="3" type="primary">Muc15</name>
    <name evidence="3" type="ORF">ZAPATR_R14098</name>
</gene>
<feature type="compositionally biased region" description="Polar residues" evidence="1">
    <location>
        <begin position="100"/>
        <end position="118"/>
    </location>
</feature>